<protein>
    <recommendedName>
        <fullName evidence="4">Secreted protein</fullName>
    </recommendedName>
</protein>
<keyword evidence="1" id="KW-0732">Signal</keyword>
<sequence length="192" mass="21056">MLYTRLISLALSAAAFLFCWARQMDTFSPPRPSDPETPERPASNTEMDFDCWSVSVNIGWRRHSSISLPIMSATLSGDSCESYDSSCSSSPVIKVLSDSLCRRSASKSVARAPNLVWLKYYCILPQSLLLDVAFLLSGQQQLAPKLLPESLPRRNPYRNASTALLPSLGVVGVSPPGVQPFLTNNVLADRYA</sequence>
<evidence type="ECO:0008006" key="4">
    <source>
        <dbReference type="Google" id="ProtNLM"/>
    </source>
</evidence>
<dbReference type="EMBL" id="KV417270">
    <property type="protein sequence ID" value="KZP00145.1"/>
    <property type="molecule type" value="Genomic_DNA"/>
</dbReference>
<evidence type="ECO:0000256" key="1">
    <source>
        <dbReference type="SAM" id="SignalP"/>
    </source>
</evidence>
<gene>
    <name evidence="2" type="ORF">CALVIDRAFT_323180</name>
</gene>
<dbReference type="AlphaFoldDB" id="A0A167QQE1"/>
<keyword evidence="3" id="KW-1185">Reference proteome</keyword>
<organism evidence="2 3">
    <name type="scientific">Calocera viscosa (strain TUFC12733)</name>
    <dbReference type="NCBI Taxonomy" id="1330018"/>
    <lineage>
        <taxon>Eukaryota</taxon>
        <taxon>Fungi</taxon>
        <taxon>Dikarya</taxon>
        <taxon>Basidiomycota</taxon>
        <taxon>Agaricomycotina</taxon>
        <taxon>Dacrymycetes</taxon>
        <taxon>Dacrymycetales</taxon>
        <taxon>Dacrymycetaceae</taxon>
        <taxon>Calocera</taxon>
    </lineage>
</organism>
<evidence type="ECO:0000313" key="3">
    <source>
        <dbReference type="Proteomes" id="UP000076738"/>
    </source>
</evidence>
<evidence type="ECO:0000313" key="2">
    <source>
        <dbReference type="EMBL" id="KZP00145.1"/>
    </source>
</evidence>
<proteinExistence type="predicted"/>
<dbReference type="Proteomes" id="UP000076738">
    <property type="component" value="Unassembled WGS sequence"/>
</dbReference>
<feature type="chain" id="PRO_5007891640" description="Secreted protein" evidence="1">
    <location>
        <begin position="22"/>
        <end position="192"/>
    </location>
</feature>
<name>A0A167QQE1_CALVF</name>
<accession>A0A167QQE1</accession>
<reference evidence="2 3" key="1">
    <citation type="journal article" date="2016" name="Mol. Biol. Evol.">
        <title>Comparative Genomics of Early-Diverging Mushroom-Forming Fungi Provides Insights into the Origins of Lignocellulose Decay Capabilities.</title>
        <authorList>
            <person name="Nagy L.G."/>
            <person name="Riley R."/>
            <person name="Tritt A."/>
            <person name="Adam C."/>
            <person name="Daum C."/>
            <person name="Floudas D."/>
            <person name="Sun H."/>
            <person name="Yadav J.S."/>
            <person name="Pangilinan J."/>
            <person name="Larsson K.H."/>
            <person name="Matsuura K."/>
            <person name="Barry K."/>
            <person name="Labutti K."/>
            <person name="Kuo R."/>
            <person name="Ohm R.A."/>
            <person name="Bhattacharya S.S."/>
            <person name="Shirouzu T."/>
            <person name="Yoshinaga Y."/>
            <person name="Martin F.M."/>
            <person name="Grigoriev I.V."/>
            <person name="Hibbett D.S."/>
        </authorList>
    </citation>
    <scope>NUCLEOTIDE SEQUENCE [LARGE SCALE GENOMIC DNA]</scope>
    <source>
        <strain evidence="2 3">TUFC12733</strain>
    </source>
</reference>
<feature type="signal peptide" evidence="1">
    <location>
        <begin position="1"/>
        <end position="21"/>
    </location>
</feature>